<organism evidence="2 3">
    <name type="scientific">Gregarina niphandrodes</name>
    <name type="common">Septate eugregarine</name>
    <dbReference type="NCBI Taxonomy" id="110365"/>
    <lineage>
        <taxon>Eukaryota</taxon>
        <taxon>Sar</taxon>
        <taxon>Alveolata</taxon>
        <taxon>Apicomplexa</taxon>
        <taxon>Conoidasida</taxon>
        <taxon>Gregarinasina</taxon>
        <taxon>Eugregarinorida</taxon>
        <taxon>Gregarinidae</taxon>
        <taxon>Gregarina</taxon>
    </lineage>
</organism>
<dbReference type="AlphaFoldDB" id="A0A023AVH0"/>
<reference evidence="2" key="1">
    <citation type="submission" date="2013-12" db="EMBL/GenBank/DDBJ databases">
        <authorList>
            <person name="Omoto C.K."/>
            <person name="Sibley D."/>
            <person name="Venepally P."/>
            <person name="Hadjithomas M."/>
            <person name="Karamycheva S."/>
            <person name="Brunk B."/>
            <person name="Roos D."/>
            <person name="Caler E."/>
            <person name="Lorenzi H."/>
        </authorList>
    </citation>
    <scope>NUCLEOTIDE SEQUENCE</scope>
</reference>
<protein>
    <submittedName>
        <fullName evidence="2">Uncharacterized protein</fullName>
    </submittedName>
</protein>
<keyword evidence="3" id="KW-1185">Reference proteome</keyword>
<name>A0A023AVH0_GRENI</name>
<accession>A0A023AVH0</accession>
<gene>
    <name evidence="2" type="ORF">GNI_232490</name>
</gene>
<dbReference type="GeneID" id="22916756"/>
<feature type="compositionally biased region" description="Polar residues" evidence="1">
    <location>
        <begin position="290"/>
        <end position="313"/>
    </location>
</feature>
<proteinExistence type="predicted"/>
<dbReference type="RefSeq" id="XP_011133979.1">
    <property type="nucleotide sequence ID" value="XM_011135677.1"/>
</dbReference>
<dbReference type="VEuPathDB" id="CryptoDB:GNI_232490"/>
<evidence type="ECO:0000313" key="3">
    <source>
        <dbReference type="Proteomes" id="UP000019763"/>
    </source>
</evidence>
<evidence type="ECO:0000313" key="2">
    <source>
        <dbReference type="EMBL" id="EZG42741.1"/>
    </source>
</evidence>
<comment type="caution">
    <text evidence="2">The sequence shown here is derived from an EMBL/GenBank/DDBJ whole genome shotgun (WGS) entry which is preliminary data.</text>
</comment>
<dbReference type="EMBL" id="AFNH02001859">
    <property type="protein sequence ID" value="EZG42741.1"/>
    <property type="molecule type" value="Genomic_DNA"/>
</dbReference>
<evidence type="ECO:0000256" key="1">
    <source>
        <dbReference type="SAM" id="MobiDB-lite"/>
    </source>
</evidence>
<feature type="region of interest" description="Disordered" evidence="1">
    <location>
        <begin position="253"/>
        <end position="313"/>
    </location>
</feature>
<dbReference type="Proteomes" id="UP000019763">
    <property type="component" value="Unassembled WGS sequence"/>
</dbReference>
<sequence length="313" mass="35343">MVETRSTVDLQKEATNIILEANKSGNMDITRIQAVPPKIWGQVCTALDIERLINYNQLLMQPKYMKDLQEVLAARIEAEKPAFTHRKIQEAGQPKTATQTTTNNPPANRPPTLDLTSVGQHAPMMEEVYYSDHSSTPRVHGKRHTITTDGWANIDYLMGDPAHMLNQLRGVRMSPEKAFETRNKILHKALVDPEIDNTDKLIIRVNQLIDQGLLSHDLSVNVLLSCVVYGKEGTMRRIESGAILKPINIYNLSSRKRPDDRNPRTQNSNPNTYASKNKKKNTTNYNNQNRRGSYSKPTETTKNWTQGPPSSSS</sequence>
<feature type="compositionally biased region" description="Low complexity" evidence="1">
    <location>
        <begin position="93"/>
        <end position="112"/>
    </location>
</feature>
<feature type="region of interest" description="Disordered" evidence="1">
    <location>
        <begin position="85"/>
        <end position="112"/>
    </location>
</feature>